<protein>
    <recommendedName>
        <fullName evidence="1">4-vinyl reductase 4VR domain-containing protein</fullName>
    </recommendedName>
</protein>
<dbReference type="InterPro" id="IPR024096">
    <property type="entry name" value="NO_sig/Golgi_transp_ligand-bd"/>
</dbReference>
<accession>A0A832WK18</accession>
<sequence length="323" mass="35360">MIDDGFSPESLRERAEEAGSVFTAEELLATNKMVMMALYSLGGERSCASVFRAGRMLAGFFGVETLEDALHTFCELTGADYDLDRNYVAIESCPECLGYVNAEGAVCNFLRGFISRAAEHELGEVVSVAQVACEATGDRRCEFILGERGEVGGFDTEVDEMTAEDIEIVMSADGRDAVEVAAFKIASEGLLRCALSDVARPMFFRAGRLYARAFINAFDPEDPDELIGHVEEISGSSYSLEGDRFIVEKCLECAGMPFKEPICHAVRGALAETLEHWNVPFKDLVEVRCAAEEDEVVGTCVVKARGVIWKAKRVVDAVKRAFH</sequence>
<dbReference type="Gene3D" id="3.30.1380.20">
    <property type="entry name" value="Trafficking protein particle complex subunit 3"/>
    <property type="match status" value="2"/>
</dbReference>
<reference evidence="2" key="1">
    <citation type="journal article" date="2020" name="bioRxiv">
        <title>A rank-normalized archaeal taxonomy based on genome phylogeny resolves widespread incomplete and uneven classifications.</title>
        <authorList>
            <person name="Rinke C."/>
            <person name="Chuvochina M."/>
            <person name="Mussig A.J."/>
            <person name="Chaumeil P.-A."/>
            <person name="Waite D.W."/>
            <person name="Whitman W.B."/>
            <person name="Parks D.H."/>
            <person name="Hugenholtz P."/>
        </authorList>
    </citation>
    <scope>NUCLEOTIDE SEQUENCE</scope>
    <source>
        <strain evidence="2">UBA8853</strain>
    </source>
</reference>
<dbReference type="PANTHER" id="PTHR35090:SF1">
    <property type="entry name" value="SLR0144 PROTEIN"/>
    <property type="match status" value="1"/>
</dbReference>
<dbReference type="InterPro" id="IPR004096">
    <property type="entry name" value="V4R"/>
</dbReference>
<gene>
    <name evidence="2" type="ORF">HA336_00725</name>
</gene>
<dbReference type="Proteomes" id="UP000619545">
    <property type="component" value="Unassembled WGS sequence"/>
</dbReference>
<dbReference type="GeneID" id="1477208"/>
<feature type="domain" description="4-vinyl reductase 4VR" evidence="1">
    <location>
        <begin position="242"/>
        <end position="306"/>
    </location>
</feature>
<dbReference type="RefSeq" id="WP_011019475.1">
    <property type="nucleotide sequence ID" value="NZ_DUJS01000001.1"/>
</dbReference>
<evidence type="ECO:0000313" key="2">
    <source>
        <dbReference type="EMBL" id="HII69740.1"/>
    </source>
</evidence>
<dbReference type="PANTHER" id="PTHR35090">
    <property type="entry name" value="DNA-DIRECTED RNA POLYMERASE SUBUNIT I"/>
    <property type="match status" value="1"/>
</dbReference>
<dbReference type="AlphaFoldDB" id="A0A832WK18"/>
<comment type="caution">
    <text evidence="2">The sequence shown here is derived from an EMBL/GenBank/DDBJ whole genome shotgun (WGS) entry which is preliminary data.</text>
</comment>
<organism evidence="2 3">
    <name type="scientific">Methanopyrus kandleri</name>
    <dbReference type="NCBI Taxonomy" id="2320"/>
    <lineage>
        <taxon>Archaea</taxon>
        <taxon>Methanobacteriati</taxon>
        <taxon>Methanobacteriota</taxon>
        <taxon>Methanomada group</taxon>
        <taxon>Methanopyri</taxon>
        <taxon>Methanopyrales</taxon>
        <taxon>Methanopyraceae</taxon>
        <taxon>Methanopyrus</taxon>
    </lineage>
</organism>
<dbReference type="Pfam" id="PF02830">
    <property type="entry name" value="V4R"/>
    <property type="match status" value="1"/>
</dbReference>
<feature type="domain" description="4-vinyl reductase 4VR" evidence="1">
    <location>
        <begin position="85"/>
        <end position="147"/>
    </location>
</feature>
<name>A0A832WK18_9EURY</name>
<evidence type="ECO:0000259" key="1">
    <source>
        <dbReference type="SMART" id="SM00989"/>
    </source>
</evidence>
<proteinExistence type="predicted"/>
<dbReference type="SMART" id="SM00989">
    <property type="entry name" value="V4R"/>
    <property type="match status" value="2"/>
</dbReference>
<dbReference type="SUPFAM" id="SSF111126">
    <property type="entry name" value="Ligand-binding domain in the NO signalling and Golgi transport"/>
    <property type="match status" value="2"/>
</dbReference>
<dbReference type="EMBL" id="DUJS01000001">
    <property type="protein sequence ID" value="HII69740.1"/>
    <property type="molecule type" value="Genomic_DNA"/>
</dbReference>
<evidence type="ECO:0000313" key="3">
    <source>
        <dbReference type="Proteomes" id="UP000619545"/>
    </source>
</evidence>